<dbReference type="Proteomes" id="UP000293360">
    <property type="component" value="Unassembled WGS sequence"/>
</dbReference>
<comment type="caution">
    <text evidence="2">The sequence shown here is derived from an EMBL/GenBank/DDBJ whole genome shotgun (WGS) entry which is preliminary data.</text>
</comment>
<dbReference type="EMBL" id="QJNU01000124">
    <property type="protein sequence ID" value="RYP06578.1"/>
    <property type="molecule type" value="Genomic_DNA"/>
</dbReference>
<dbReference type="Gene3D" id="1.20.120.20">
    <property type="entry name" value="Apolipoprotein"/>
    <property type="match status" value="1"/>
</dbReference>
<feature type="transmembrane region" description="Helical" evidence="1">
    <location>
        <begin position="274"/>
        <end position="299"/>
    </location>
</feature>
<protein>
    <submittedName>
        <fullName evidence="2">Uncharacterized protein</fullName>
    </submittedName>
</protein>
<feature type="transmembrane region" description="Helical" evidence="1">
    <location>
        <begin position="236"/>
        <end position="262"/>
    </location>
</feature>
<evidence type="ECO:0000313" key="2">
    <source>
        <dbReference type="EMBL" id="RYP06578.1"/>
    </source>
</evidence>
<name>A0A4Q4TJ31_9PEZI</name>
<organism evidence="2 3">
    <name type="scientific">Monosporascus ibericus</name>
    <dbReference type="NCBI Taxonomy" id="155417"/>
    <lineage>
        <taxon>Eukaryota</taxon>
        <taxon>Fungi</taxon>
        <taxon>Dikarya</taxon>
        <taxon>Ascomycota</taxon>
        <taxon>Pezizomycotina</taxon>
        <taxon>Sordariomycetes</taxon>
        <taxon>Xylariomycetidae</taxon>
        <taxon>Xylariales</taxon>
        <taxon>Xylariales incertae sedis</taxon>
        <taxon>Monosporascus</taxon>
    </lineage>
</organism>
<dbReference type="OrthoDB" id="4700626at2759"/>
<proteinExistence type="predicted"/>
<sequence length="359" mass="40223">MGDFAQFRPVQINLIDQDTAERMIRRLDIEETLNNAGDEVGDIADDAKEIPGNATDKVQDVTDDVIKKANEIVDEVGDKISEVGEVIERFVVKVLETIKKELNEWIQEFANTLGNLDVAQRYSLHVTTFCEVPRSNFTENSTKESNYTEAPTSCTYLFSGDKEAEFNATQNDGRILGFPPGKITAEILNLFMIPKEVQVKVRDPIDDTADYVQKILHDAKKTLKTWVIRLTFSPVLIFYAAACGSSWTLLLMLLADIGYFWFKNQVLPQARWVYPVLPLLATFCLFMGTLIVMVIGAVAKVMNIAASVFKISIEASSGFQTISWTLLFMMIAITIGIRGIHRESSGPGQFSKAVKRLKF</sequence>
<keyword evidence="1" id="KW-0472">Membrane</keyword>
<gene>
    <name evidence="2" type="ORF">DL764_003077</name>
</gene>
<accession>A0A4Q4TJ31</accession>
<reference evidence="2 3" key="1">
    <citation type="submission" date="2018-06" db="EMBL/GenBank/DDBJ databases">
        <title>Complete Genomes of Monosporascus.</title>
        <authorList>
            <person name="Robinson A.J."/>
            <person name="Natvig D.O."/>
        </authorList>
    </citation>
    <scope>NUCLEOTIDE SEQUENCE [LARGE SCALE GENOMIC DNA]</scope>
    <source>
        <strain evidence="2 3">CBS 110550</strain>
    </source>
</reference>
<keyword evidence="1" id="KW-0812">Transmembrane</keyword>
<feature type="transmembrane region" description="Helical" evidence="1">
    <location>
        <begin position="319"/>
        <end position="337"/>
    </location>
</feature>
<dbReference type="AlphaFoldDB" id="A0A4Q4TJ31"/>
<evidence type="ECO:0000256" key="1">
    <source>
        <dbReference type="SAM" id="Phobius"/>
    </source>
</evidence>
<keyword evidence="1" id="KW-1133">Transmembrane helix</keyword>
<evidence type="ECO:0000313" key="3">
    <source>
        <dbReference type="Proteomes" id="UP000293360"/>
    </source>
</evidence>
<keyword evidence="3" id="KW-1185">Reference proteome</keyword>